<proteinExistence type="predicted"/>
<dbReference type="Proteomes" id="UP001221757">
    <property type="component" value="Unassembled WGS sequence"/>
</dbReference>
<dbReference type="EMBL" id="JARKIE010000019">
    <property type="protein sequence ID" value="KAJ7700839.1"/>
    <property type="molecule type" value="Genomic_DNA"/>
</dbReference>
<dbReference type="AlphaFoldDB" id="A0AAD7GQ92"/>
<sequence>MSIASSKTLSLQSSQCDDPTEIPYDLVDLILSHTIGQVIHDAVEAALLPGQSIIHSILPSWTFIGDLAGVSTNFRAIVLKLLALAFRILLPCDSKSIFLEGYKKFRSLLLFKAATLAGAVMDPPAVWHSPLMQAYGHYIKATHRGRALHHSVAQGRRSQICMALSLCVDTVVGLSQPVVDALGLELQAALAAEAD</sequence>
<evidence type="ECO:0000313" key="2">
    <source>
        <dbReference type="Proteomes" id="UP001221757"/>
    </source>
</evidence>
<name>A0AAD7GQ92_MYCRO</name>
<protein>
    <submittedName>
        <fullName evidence="1">Uncharacterized protein</fullName>
    </submittedName>
</protein>
<comment type="caution">
    <text evidence="1">The sequence shown here is derived from an EMBL/GenBank/DDBJ whole genome shotgun (WGS) entry which is preliminary data.</text>
</comment>
<keyword evidence="2" id="KW-1185">Reference proteome</keyword>
<gene>
    <name evidence="1" type="ORF">B0H17DRAFT_1195684</name>
</gene>
<reference evidence="1" key="1">
    <citation type="submission" date="2023-03" db="EMBL/GenBank/DDBJ databases">
        <title>Massive genome expansion in bonnet fungi (Mycena s.s.) driven by repeated elements and novel gene families across ecological guilds.</title>
        <authorList>
            <consortium name="Lawrence Berkeley National Laboratory"/>
            <person name="Harder C.B."/>
            <person name="Miyauchi S."/>
            <person name="Viragh M."/>
            <person name="Kuo A."/>
            <person name="Thoen E."/>
            <person name="Andreopoulos B."/>
            <person name="Lu D."/>
            <person name="Skrede I."/>
            <person name="Drula E."/>
            <person name="Henrissat B."/>
            <person name="Morin E."/>
            <person name="Kohler A."/>
            <person name="Barry K."/>
            <person name="LaButti K."/>
            <person name="Morin E."/>
            <person name="Salamov A."/>
            <person name="Lipzen A."/>
            <person name="Mereny Z."/>
            <person name="Hegedus B."/>
            <person name="Baldrian P."/>
            <person name="Stursova M."/>
            <person name="Weitz H."/>
            <person name="Taylor A."/>
            <person name="Grigoriev I.V."/>
            <person name="Nagy L.G."/>
            <person name="Martin F."/>
            <person name="Kauserud H."/>
        </authorList>
    </citation>
    <scope>NUCLEOTIDE SEQUENCE</scope>
    <source>
        <strain evidence="1">CBHHK067</strain>
    </source>
</reference>
<evidence type="ECO:0000313" key="1">
    <source>
        <dbReference type="EMBL" id="KAJ7700839.1"/>
    </source>
</evidence>
<accession>A0AAD7GQ92</accession>
<organism evidence="1 2">
    <name type="scientific">Mycena rosella</name>
    <name type="common">Pink bonnet</name>
    <name type="synonym">Agaricus rosellus</name>
    <dbReference type="NCBI Taxonomy" id="1033263"/>
    <lineage>
        <taxon>Eukaryota</taxon>
        <taxon>Fungi</taxon>
        <taxon>Dikarya</taxon>
        <taxon>Basidiomycota</taxon>
        <taxon>Agaricomycotina</taxon>
        <taxon>Agaricomycetes</taxon>
        <taxon>Agaricomycetidae</taxon>
        <taxon>Agaricales</taxon>
        <taxon>Marasmiineae</taxon>
        <taxon>Mycenaceae</taxon>
        <taxon>Mycena</taxon>
    </lineage>
</organism>